<keyword evidence="2" id="KW-0479">Metal-binding</keyword>
<dbReference type="CDD" id="cd12148">
    <property type="entry name" value="fungal_TF_MHR"/>
    <property type="match status" value="1"/>
</dbReference>
<proteinExistence type="predicted"/>
<dbReference type="GeneID" id="26255054"/>
<dbReference type="GO" id="GO:0005634">
    <property type="term" value="C:nucleus"/>
    <property type="evidence" value="ECO:0007669"/>
    <property type="project" value="UniProtKB-SubCell"/>
</dbReference>
<evidence type="ECO:0000256" key="4">
    <source>
        <dbReference type="SAM" id="MobiDB-lite"/>
    </source>
</evidence>
<dbReference type="PROSITE" id="PS50048">
    <property type="entry name" value="ZN2_CY6_FUNGAL_2"/>
    <property type="match status" value="1"/>
</dbReference>
<accession>W7ES54</accession>
<dbReference type="HOGENOM" id="CLU_005937_1_0_1"/>
<protein>
    <recommendedName>
        <fullName evidence="5">Zn(2)-C6 fungal-type domain-containing protein</fullName>
    </recommendedName>
</protein>
<keyword evidence="3" id="KW-0539">Nucleus</keyword>
<dbReference type="InterPro" id="IPR036864">
    <property type="entry name" value="Zn2-C6_fun-type_DNA-bd_sf"/>
</dbReference>
<name>W7ES54_BIPV3</name>
<dbReference type="PANTHER" id="PTHR31001:SF81">
    <property type="entry name" value="ZN(II)2CYS6 TRANSCRIPTION FACTOR"/>
    <property type="match status" value="1"/>
</dbReference>
<dbReference type="RefSeq" id="XP_014562652.1">
    <property type="nucleotide sequence ID" value="XM_014707166.1"/>
</dbReference>
<dbReference type="Gene3D" id="4.10.240.10">
    <property type="entry name" value="Zn(2)-C6 fungal-type DNA-binding domain"/>
    <property type="match status" value="1"/>
</dbReference>
<dbReference type="InterPro" id="IPR001138">
    <property type="entry name" value="Zn2Cys6_DnaBD"/>
</dbReference>
<dbReference type="AlphaFoldDB" id="W7ES54"/>
<evidence type="ECO:0000313" key="6">
    <source>
        <dbReference type="EMBL" id="EUN33238.1"/>
    </source>
</evidence>
<dbReference type="SUPFAM" id="SSF57701">
    <property type="entry name" value="Zn2/Cys6 DNA-binding domain"/>
    <property type="match status" value="1"/>
</dbReference>
<dbReference type="SMART" id="SM00906">
    <property type="entry name" value="Fungal_trans"/>
    <property type="match status" value="1"/>
</dbReference>
<dbReference type="OrthoDB" id="1747771at2759"/>
<dbReference type="Pfam" id="PF04082">
    <property type="entry name" value="Fungal_trans"/>
    <property type="match status" value="1"/>
</dbReference>
<gene>
    <name evidence="6" type="ORF">COCVIDRAFT_32722</name>
</gene>
<reference evidence="6 7" key="1">
    <citation type="journal article" date="2013" name="PLoS Genet.">
        <title>Comparative genome structure, secondary metabolite, and effector coding capacity across Cochliobolus pathogens.</title>
        <authorList>
            <person name="Condon B.J."/>
            <person name="Leng Y."/>
            <person name="Wu D."/>
            <person name="Bushley K.E."/>
            <person name="Ohm R.A."/>
            <person name="Otillar R."/>
            <person name="Martin J."/>
            <person name="Schackwitz W."/>
            <person name="Grimwood J."/>
            <person name="MohdZainudin N."/>
            <person name="Xue C."/>
            <person name="Wang R."/>
            <person name="Manning V.A."/>
            <person name="Dhillon B."/>
            <person name="Tu Z.J."/>
            <person name="Steffenson B.J."/>
            <person name="Salamov A."/>
            <person name="Sun H."/>
            <person name="Lowry S."/>
            <person name="LaButti K."/>
            <person name="Han J."/>
            <person name="Copeland A."/>
            <person name="Lindquist E."/>
            <person name="Barry K."/>
            <person name="Schmutz J."/>
            <person name="Baker S.E."/>
            <person name="Ciuffetti L.M."/>
            <person name="Grigoriev I.V."/>
            <person name="Zhong S."/>
            <person name="Turgeon B.G."/>
        </authorList>
    </citation>
    <scope>NUCLEOTIDE SEQUENCE [LARGE SCALE GENOMIC DNA]</scope>
    <source>
        <strain evidence="6 7">FI3</strain>
    </source>
</reference>
<keyword evidence="7" id="KW-1185">Reference proteome</keyword>
<dbReference type="GO" id="GO:0003677">
    <property type="term" value="F:DNA binding"/>
    <property type="evidence" value="ECO:0007669"/>
    <property type="project" value="InterPro"/>
</dbReference>
<dbReference type="GO" id="GO:0000981">
    <property type="term" value="F:DNA-binding transcription factor activity, RNA polymerase II-specific"/>
    <property type="evidence" value="ECO:0007669"/>
    <property type="project" value="InterPro"/>
</dbReference>
<feature type="domain" description="Zn(2)-C6 fungal-type" evidence="5">
    <location>
        <begin position="37"/>
        <end position="68"/>
    </location>
</feature>
<comment type="subcellular location">
    <subcellularLocation>
        <location evidence="1">Nucleus</location>
    </subcellularLocation>
</comment>
<sequence length="549" mass="61372">MGEVSSERGYALQHQTSGENIMIRKKQLPRLQSQPLSCTKCRERKVKCDHTKPCPAYCVRGLPRECHFITEDGNYTPIQQSYELRKLRAENVRLKERFRVLGIPIYDNQSDHTSPPESEWQDSIYFGSPGIATVINDFSSVNTDNPTTLTHIIPRPVDIFTSEDTPAYAFATLFSASSGECIPQLLSCLPAKPELSEYMDVFEHSVSMRIPAEVSRVETERFLSDAKSNSHSCPSMLALILAVIALGAQHSIWGKNGSCDAAKMEVEAQRGNVYIAASMQALRLASFMHKPSLVAIQTLILIGKYLANSGRFLDAFILFGTTIRLAHSIGLHCNPKHLTSFSLTEAEVATRQKIWWYMLRIDEEYSMTFGRPLGISSIGACSWPQELITDPNMLRLGDFIMQFTVLSRQILRSDRLNDSQVDEFTKELCGLLETMPETLQFDLAWIDAESTSSQSLWSLRTIATELEGNSVHKLARIAVEKISRGLQTLHDIVAQSPHGNNQSHDRQEHHTAGYGAEEDGVSQGWTGIENVMGHTGMQLLETYDLGIPS</sequence>
<dbReference type="GO" id="GO:0006351">
    <property type="term" value="P:DNA-templated transcription"/>
    <property type="evidence" value="ECO:0007669"/>
    <property type="project" value="InterPro"/>
</dbReference>
<evidence type="ECO:0000313" key="7">
    <source>
        <dbReference type="Proteomes" id="UP000054337"/>
    </source>
</evidence>
<evidence type="ECO:0000259" key="5">
    <source>
        <dbReference type="PROSITE" id="PS50048"/>
    </source>
</evidence>
<feature type="region of interest" description="Disordered" evidence="4">
    <location>
        <begin position="495"/>
        <end position="520"/>
    </location>
</feature>
<evidence type="ECO:0000256" key="1">
    <source>
        <dbReference type="ARBA" id="ARBA00004123"/>
    </source>
</evidence>
<organism evidence="6 7">
    <name type="scientific">Bipolaris victoriae (strain FI3)</name>
    <name type="common">Victoria blight of oats agent</name>
    <name type="synonym">Cochliobolus victoriae</name>
    <dbReference type="NCBI Taxonomy" id="930091"/>
    <lineage>
        <taxon>Eukaryota</taxon>
        <taxon>Fungi</taxon>
        <taxon>Dikarya</taxon>
        <taxon>Ascomycota</taxon>
        <taxon>Pezizomycotina</taxon>
        <taxon>Dothideomycetes</taxon>
        <taxon>Pleosporomycetidae</taxon>
        <taxon>Pleosporales</taxon>
        <taxon>Pleosporineae</taxon>
        <taxon>Pleosporaceae</taxon>
        <taxon>Bipolaris</taxon>
    </lineage>
</organism>
<dbReference type="GO" id="GO:0008270">
    <property type="term" value="F:zinc ion binding"/>
    <property type="evidence" value="ECO:0007669"/>
    <property type="project" value="InterPro"/>
</dbReference>
<dbReference type="PANTHER" id="PTHR31001">
    <property type="entry name" value="UNCHARACTERIZED TRANSCRIPTIONAL REGULATORY PROTEIN"/>
    <property type="match status" value="1"/>
</dbReference>
<dbReference type="InterPro" id="IPR050613">
    <property type="entry name" value="Sec_Metabolite_Reg"/>
</dbReference>
<evidence type="ECO:0000256" key="2">
    <source>
        <dbReference type="ARBA" id="ARBA00022723"/>
    </source>
</evidence>
<dbReference type="CDD" id="cd00067">
    <property type="entry name" value="GAL4"/>
    <property type="match status" value="1"/>
</dbReference>
<dbReference type="Proteomes" id="UP000054337">
    <property type="component" value="Unassembled WGS sequence"/>
</dbReference>
<evidence type="ECO:0000256" key="3">
    <source>
        <dbReference type="ARBA" id="ARBA00023242"/>
    </source>
</evidence>
<dbReference type="EMBL" id="KI968691">
    <property type="protein sequence ID" value="EUN33238.1"/>
    <property type="molecule type" value="Genomic_DNA"/>
</dbReference>
<dbReference type="InterPro" id="IPR007219">
    <property type="entry name" value="XnlR_reg_dom"/>
</dbReference>